<dbReference type="GeneID" id="100202008"/>
<dbReference type="InterPro" id="IPR044926">
    <property type="entry name" value="RGS_subdomain_2"/>
</dbReference>
<evidence type="ECO:0000313" key="3">
    <source>
        <dbReference type="Proteomes" id="UP001652625"/>
    </source>
</evidence>
<keyword evidence="3" id="KW-1185">Reference proteome</keyword>
<accession>A0ABM4BJW5</accession>
<dbReference type="PANTHER" id="PTHR46583">
    <property type="entry name" value="REGULATOR OF G-PROTEIN SIGNALING 22"/>
    <property type="match status" value="1"/>
</dbReference>
<proteinExistence type="predicted"/>
<dbReference type="SUPFAM" id="SSF48097">
    <property type="entry name" value="Regulator of G-protein signaling, RGS"/>
    <property type="match status" value="3"/>
</dbReference>
<evidence type="ECO:0000256" key="1">
    <source>
        <dbReference type="SAM" id="Coils"/>
    </source>
</evidence>
<feature type="domain" description="RGS" evidence="2">
    <location>
        <begin position="371"/>
        <end position="464"/>
    </location>
</feature>
<organism evidence="3 4">
    <name type="scientific">Hydra vulgaris</name>
    <name type="common">Hydra</name>
    <name type="synonym">Hydra attenuata</name>
    <dbReference type="NCBI Taxonomy" id="6087"/>
    <lineage>
        <taxon>Eukaryota</taxon>
        <taxon>Metazoa</taxon>
        <taxon>Cnidaria</taxon>
        <taxon>Hydrozoa</taxon>
        <taxon>Hydroidolina</taxon>
        <taxon>Anthoathecata</taxon>
        <taxon>Aplanulata</taxon>
        <taxon>Hydridae</taxon>
        <taxon>Hydra</taxon>
    </lineage>
</organism>
<dbReference type="Proteomes" id="UP001652625">
    <property type="component" value="Chromosome 03"/>
</dbReference>
<dbReference type="InterPro" id="IPR016137">
    <property type="entry name" value="RGS"/>
</dbReference>
<keyword evidence="1" id="KW-0175">Coiled coil</keyword>
<dbReference type="InterPro" id="IPR036305">
    <property type="entry name" value="RGS_sf"/>
</dbReference>
<reference evidence="4" key="1">
    <citation type="submission" date="2025-08" db="UniProtKB">
        <authorList>
            <consortium name="RefSeq"/>
        </authorList>
    </citation>
    <scope>IDENTIFICATION</scope>
</reference>
<dbReference type="PROSITE" id="PS50132">
    <property type="entry name" value="RGS"/>
    <property type="match status" value="2"/>
</dbReference>
<dbReference type="InterPro" id="IPR042651">
    <property type="entry name" value="Rgs22"/>
</dbReference>
<name>A0ABM4BJW5_HYDVU</name>
<sequence>MCSKDGRFENQKTLEETLKNDALFLEYFNTYLCLPVFPKRLLLKNGVFEEAKSKSVGVEKNGTSNYVKYSIKFLEKETGFKWIMVHRLTLFLQSTLFAEYSLARLLFSKHKKIIKKIDGFHPLPKEWQEYNKILSEQPVVSAIQLSEQPVVSGNQNFNNIMNHCDALKKYSKLINKQFFDSFKDFLYETAGESLMLLWIDIETLKHLPCLQRERCLHSIKELFFSSGSSFKIPYETLKSWGIEGHFSYENLILIQKLIFNPILTYWLPRFMFHYLLGKGSSFGVEYSNIQSFNCFQNGYDFKHSNMFYYPNNVENTNCQFLPELLPLKVNGSMFKSALFENNGNLFFGEKKLSYFNSLTEMLQCEKITGYYFLNYLEKVNNSFWRNCYLFWKSVQQYHDLFFSSSFSPDSVKKKVNYIYSIFICPMSKYDLKLPEEVNKKIYDKLDPPYEDLFDNVEQEVLLVLLTPFVQLIENENLEYEMLVIRERFDYIHDENTSDLNGKVQTIIEKECFKSLLEIGMQTNHHKQENDDFIQLLKNEDSRRSFQIYLETNHKIGFMDLMAYIDMQDYVNISDLSYKDTQALYISQKWFNENYFLGSNSPAPLEIVKNLLLFDEKVSDSIYQVPNELAILELQKYVYRRLEHFYLNMTSNKYLQNAKDDLPKKVSKKKNQIRYLNQQSDIRFNENSCEVKAFRNALNEPNVCALFKKFINTYYSELEKNLDFWLEVQKYKYLCHRHVDDHIIENKFRAIVDVFIQSSVPPTLQIDITIEIANELLSRKSLKKAQPYVFREAQAEVFRILFSAWADFDLYRTSGQLSSKFQNLVLSLKTDNKEREKLNLESWKNENKQTEIKAFKYKNEMKLKKCMSNSEYSNSEYSSDGTSESQTATFIYSKHMTEERSYKNLTKEEPIEAFKMKTIKVSKIKDITNLTTYTNKVPSNKDKPCKNGSVKLPFIQKLGTTRSSILSKSYENVKRLPAKRLPKPMLPEVIVS</sequence>
<protein>
    <submittedName>
        <fullName evidence="4">Regulator of G-protein signaling 22 isoform X3</fullName>
    </submittedName>
</protein>
<gene>
    <name evidence="4" type="primary">LOC100202008</name>
</gene>
<dbReference type="RefSeq" id="XP_065649327.1">
    <property type="nucleotide sequence ID" value="XM_065793255.1"/>
</dbReference>
<dbReference type="Pfam" id="PF00615">
    <property type="entry name" value="RGS"/>
    <property type="match status" value="2"/>
</dbReference>
<dbReference type="SMART" id="SM00315">
    <property type="entry name" value="RGS"/>
    <property type="match status" value="1"/>
</dbReference>
<feature type="domain" description="RGS" evidence="2">
    <location>
        <begin position="692"/>
        <end position="800"/>
    </location>
</feature>
<dbReference type="PANTHER" id="PTHR46583:SF1">
    <property type="entry name" value="REGULATOR OF G-PROTEIN SIGNALING 22"/>
    <property type="match status" value="1"/>
</dbReference>
<evidence type="ECO:0000259" key="2">
    <source>
        <dbReference type="PROSITE" id="PS50132"/>
    </source>
</evidence>
<dbReference type="Gene3D" id="1.10.167.10">
    <property type="entry name" value="Regulator of G-protein Signalling 4, domain 2"/>
    <property type="match status" value="3"/>
</dbReference>
<feature type="coiled-coil region" evidence="1">
    <location>
        <begin position="832"/>
        <end position="859"/>
    </location>
</feature>
<evidence type="ECO:0000313" key="4">
    <source>
        <dbReference type="RefSeq" id="XP_065649327.1"/>
    </source>
</evidence>